<keyword evidence="3" id="KW-1185">Reference proteome</keyword>
<dbReference type="EMBL" id="JAXIOK010000006">
    <property type="protein sequence ID" value="KAK4767891.1"/>
    <property type="molecule type" value="Genomic_DNA"/>
</dbReference>
<organism evidence="2 3">
    <name type="scientific">Trapa incisa</name>
    <dbReference type="NCBI Taxonomy" id="236973"/>
    <lineage>
        <taxon>Eukaryota</taxon>
        <taxon>Viridiplantae</taxon>
        <taxon>Streptophyta</taxon>
        <taxon>Embryophyta</taxon>
        <taxon>Tracheophyta</taxon>
        <taxon>Spermatophyta</taxon>
        <taxon>Magnoliopsida</taxon>
        <taxon>eudicotyledons</taxon>
        <taxon>Gunneridae</taxon>
        <taxon>Pentapetalae</taxon>
        <taxon>rosids</taxon>
        <taxon>malvids</taxon>
        <taxon>Myrtales</taxon>
        <taxon>Lythraceae</taxon>
        <taxon>Trapa</taxon>
    </lineage>
</organism>
<evidence type="ECO:0000256" key="1">
    <source>
        <dbReference type="SAM" id="Coils"/>
    </source>
</evidence>
<sequence>MEESEKLTALKKAYAEIILNTTKEAAVRIMESERKAMRFRQELLCVKEDSLRILMRLKQMLEAKNTDAAIMSVSQQNKIEELDAQLHEAEDIVKDLREELREVHAELDRVKATQPQAELGEEMASVSDANILGSDGASKGSDGFSKEDSCKGYCCFPNPEFASIIRRYKEPKLHKNGCTQRIRACKGSSCNQKVRQEIWKRGVEGNQACVSLELSRSNGSRAVREDNGAVCFGANKSIRRKRKQATRKGKTFSIANGPNHVKDAQNPSCSKNSDDDDKIIMLLDIMSTEKTGDKCKGGFLESRSNEASGNHLDKGFTERTDSFVKLQDCHEGTENPGCSKKSPDEDKVFMQSGIANVEQLSNKFKGILEAEVEGCTGKPDGALSLTHCAAADCGKLEGSSVNLVLKALGQDDGVPSQSPDSKFLKYTFQRKRKRDISCSLDPNKSVEENSTKENMFEIDNCCGSLKSESLIFRTESSQDVGEGGKPANILIREEAAEVDIS</sequence>
<dbReference type="PANTHER" id="PTHR34778:SF2">
    <property type="entry name" value="OS02G0580700 PROTEIN"/>
    <property type="match status" value="1"/>
</dbReference>
<evidence type="ECO:0000313" key="3">
    <source>
        <dbReference type="Proteomes" id="UP001345219"/>
    </source>
</evidence>
<name>A0AAN7KIN0_9MYRT</name>
<evidence type="ECO:0000313" key="2">
    <source>
        <dbReference type="EMBL" id="KAK4767891.1"/>
    </source>
</evidence>
<protein>
    <submittedName>
        <fullName evidence="2">Uncharacterized protein</fullName>
    </submittedName>
</protein>
<dbReference type="Proteomes" id="UP001345219">
    <property type="component" value="Chromosome 3"/>
</dbReference>
<accession>A0AAN7KIN0</accession>
<proteinExistence type="predicted"/>
<dbReference type="PANTHER" id="PTHR34778">
    <property type="entry name" value="OS02G0580700 PROTEIN"/>
    <property type="match status" value="1"/>
</dbReference>
<keyword evidence="1" id="KW-0175">Coiled coil</keyword>
<feature type="coiled-coil region" evidence="1">
    <location>
        <begin position="72"/>
        <end position="113"/>
    </location>
</feature>
<reference evidence="2 3" key="1">
    <citation type="journal article" date="2023" name="Hortic Res">
        <title>Pangenome of water caltrop reveals structural variations and asymmetric subgenome divergence after allopolyploidization.</title>
        <authorList>
            <person name="Zhang X."/>
            <person name="Chen Y."/>
            <person name="Wang L."/>
            <person name="Yuan Y."/>
            <person name="Fang M."/>
            <person name="Shi L."/>
            <person name="Lu R."/>
            <person name="Comes H.P."/>
            <person name="Ma Y."/>
            <person name="Chen Y."/>
            <person name="Huang G."/>
            <person name="Zhou Y."/>
            <person name="Zheng Z."/>
            <person name="Qiu Y."/>
        </authorList>
    </citation>
    <scope>NUCLEOTIDE SEQUENCE [LARGE SCALE GENOMIC DNA]</scope>
    <source>
        <tissue evidence="2">Roots</tissue>
    </source>
</reference>
<comment type="caution">
    <text evidence="2">The sequence shown here is derived from an EMBL/GenBank/DDBJ whole genome shotgun (WGS) entry which is preliminary data.</text>
</comment>
<gene>
    <name evidence="2" type="ORF">SAY87_003032</name>
</gene>
<dbReference type="AlphaFoldDB" id="A0AAN7KIN0"/>